<evidence type="ECO:0000313" key="1">
    <source>
        <dbReference type="EMBL" id="CAD8172757.1"/>
    </source>
</evidence>
<sequence length="95" mass="10744">MMPMLNFKISQNMSQMDLSSKSKLKQTKINFLDERTLINNFTKGVQEYSLQESGSEVIPKTLSMSNKDGLIVCKNNVDQTLQDSLPVIRSIVFGK</sequence>
<dbReference type="EMBL" id="CAJJDO010000058">
    <property type="protein sequence ID" value="CAD8172757.1"/>
    <property type="molecule type" value="Genomic_DNA"/>
</dbReference>
<dbReference type="Proteomes" id="UP000689195">
    <property type="component" value="Unassembled WGS sequence"/>
</dbReference>
<accession>A0A8S1V7L5</accession>
<dbReference type="AlphaFoldDB" id="A0A8S1V7L5"/>
<comment type="caution">
    <text evidence="1">The sequence shown here is derived from an EMBL/GenBank/DDBJ whole genome shotgun (WGS) entry which is preliminary data.</text>
</comment>
<organism evidence="1 2">
    <name type="scientific">Paramecium pentaurelia</name>
    <dbReference type="NCBI Taxonomy" id="43138"/>
    <lineage>
        <taxon>Eukaryota</taxon>
        <taxon>Sar</taxon>
        <taxon>Alveolata</taxon>
        <taxon>Ciliophora</taxon>
        <taxon>Intramacronucleata</taxon>
        <taxon>Oligohymenophorea</taxon>
        <taxon>Peniculida</taxon>
        <taxon>Parameciidae</taxon>
        <taxon>Paramecium</taxon>
    </lineage>
</organism>
<gene>
    <name evidence="1" type="ORF">PPENT_87.1.T0580029</name>
</gene>
<reference evidence="1" key="1">
    <citation type="submission" date="2021-01" db="EMBL/GenBank/DDBJ databases">
        <authorList>
            <consortium name="Genoscope - CEA"/>
            <person name="William W."/>
        </authorList>
    </citation>
    <scope>NUCLEOTIDE SEQUENCE</scope>
</reference>
<protein>
    <submittedName>
        <fullName evidence="1">Uncharacterized protein</fullName>
    </submittedName>
</protein>
<evidence type="ECO:0000313" key="2">
    <source>
        <dbReference type="Proteomes" id="UP000689195"/>
    </source>
</evidence>
<keyword evidence="2" id="KW-1185">Reference proteome</keyword>
<proteinExistence type="predicted"/>
<name>A0A8S1V7L5_9CILI</name>
<dbReference type="OrthoDB" id="10263003at2759"/>